<accession>A0A941DYC0</accession>
<sequence>MDQAINIKEKLTKFNDYWSPKVISEMNDYQFKLVKIIGDFIWHDHKETDEVFIVIDGEMKIAFRDGEVHLSKGEMYVIPRGVEHKPFASEECHVMIVEPKGVINTGETVSPYTAENDVWI</sequence>
<dbReference type="SUPFAM" id="SSF51182">
    <property type="entry name" value="RmlC-like cupins"/>
    <property type="match status" value="1"/>
</dbReference>
<organism evidence="2 3">
    <name type="scientific">Virgibacillus salarius</name>
    <dbReference type="NCBI Taxonomy" id="447199"/>
    <lineage>
        <taxon>Bacteria</taxon>
        <taxon>Bacillati</taxon>
        <taxon>Bacillota</taxon>
        <taxon>Bacilli</taxon>
        <taxon>Bacillales</taxon>
        <taxon>Bacillaceae</taxon>
        <taxon>Virgibacillus</taxon>
    </lineage>
</organism>
<dbReference type="InterPro" id="IPR052044">
    <property type="entry name" value="PKS_Associated_Protein"/>
</dbReference>
<evidence type="ECO:0000313" key="2">
    <source>
        <dbReference type="EMBL" id="MBR7797827.1"/>
    </source>
</evidence>
<gene>
    <name evidence="2" type="ORF">KCX74_17495</name>
</gene>
<dbReference type="Proteomes" id="UP000675284">
    <property type="component" value="Unassembled WGS sequence"/>
</dbReference>
<dbReference type="PANTHER" id="PTHR36114:SF1">
    <property type="entry name" value="16.7 KDA PROTEIN IN WHIE LOCUS"/>
    <property type="match status" value="1"/>
</dbReference>
<dbReference type="PANTHER" id="PTHR36114">
    <property type="entry name" value="16.7 KDA PROTEIN IN WHIE LOCUS"/>
    <property type="match status" value="1"/>
</dbReference>
<keyword evidence="3" id="KW-1185">Reference proteome</keyword>
<dbReference type="Gene3D" id="2.60.120.10">
    <property type="entry name" value="Jelly Rolls"/>
    <property type="match status" value="1"/>
</dbReference>
<dbReference type="RefSeq" id="WP_026681278.1">
    <property type="nucleotide sequence ID" value="NZ_BAAACY010000171.1"/>
</dbReference>
<evidence type="ECO:0000313" key="3">
    <source>
        <dbReference type="Proteomes" id="UP000675284"/>
    </source>
</evidence>
<proteinExistence type="predicted"/>
<dbReference type="InterPro" id="IPR014710">
    <property type="entry name" value="RmlC-like_jellyroll"/>
</dbReference>
<dbReference type="EMBL" id="JAGSOT010000072">
    <property type="protein sequence ID" value="MBR7797827.1"/>
    <property type="molecule type" value="Genomic_DNA"/>
</dbReference>
<comment type="caution">
    <text evidence="2">The sequence shown here is derived from an EMBL/GenBank/DDBJ whole genome shotgun (WGS) entry which is preliminary data.</text>
</comment>
<name>A0A941DYC0_9BACI</name>
<reference evidence="2" key="1">
    <citation type="submission" date="2021-04" db="EMBL/GenBank/DDBJ databases">
        <title>Isolation and polyphasic classification of algal microorganism.</title>
        <authorList>
            <person name="Wang S."/>
        </authorList>
    </citation>
    <scope>NUCLEOTIDE SEQUENCE</scope>
    <source>
        <strain evidence="2">720a</strain>
    </source>
</reference>
<dbReference type="CDD" id="cd02226">
    <property type="entry name" value="cupin_YdbB-like"/>
    <property type="match status" value="1"/>
</dbReference>
<protein>
    <submittedName>
        <fullName evidence="2">Cupin domain-containing protein</fullName>
    </submittedName>
</protein>
<feature type="domain" description="Cupin type-2" evidence="1">
    <location>
        <begin position="40"/>
        <end position="94"/>
    </location>
</feature>
<dbReference type="InterPro" id="IPR011051">
    <property type="entry name" value="RmlC_Cupin_sf"/>
</dbReference>
<dbReference type="InterPro" id="IPR013096">
    <property type="entry name" value="Cupin_2"/>
</dbReference>
<evidence type="ECO:0000259" key="1">
    <source>
        <dbReference type="Pfam" id="PF07883"/>
    </source>
</evidence>
<dbReference type="AlphaFoldDB" id="A0A941DYC0"/>
<dbReference type="Pfam" id="PF07883">
    <property type="entry name" value="Cupin_2"/>
    <property type="match status" value="1"/>
</dbReference>